<evidence type="ECO:0000313" key="3">
    <source>
        <dbReference type="Proteomes" id="UP000092445"/>
    </source>
</evidence>
<feature type="region of interest" description="Disordered" evidence="1">
    <location>
        <begin position="175"/>
        <end position="211"/>
    </location>
</feature>
<protein>
    <submittedName>
        <fullName evidence="2">Uncharacterized protein</fullName>
    </submittedName>
</protein>
<proteinExistence type="predicted"/>
<reference evidence="3" key="1">
    <citation type="submission" date="2014-03" db="EMBL/GenBank/DDBJ databases">
        <authorList>
            <person name="Aksoy S."/>
            <person name="Warren W."/>
            <person name="Wilson R.K."/>
        </authorList>
    </citation>
    <scope>NUCLEOTIDE SEQUENCE [LARGE SCALE GENOMIC DNA]</scope>
    <source>
        <strain evidence="3">IAEA</strain>
    </source>
</reference>
<name>A0A1A9ZNA8_GLOPL</name>
<dbReference type="EnsemblMetazoa" id="GPAI019958-RA">
    <property type="protein sequence ID" value="GPAI019958-PA"/>
    <property type="gene ID" value="GPAI019958"/>
</dbReference>
<evidence type="ECO:0000256" key="1">
    <source>
        <dbReference type="SAM" id="MobiDB-lite"/>
    </source>
</evidence>
<keyword evidence="3" id="KW-1185">Reference proteome</keyword>
<sequence>MAQKYKNTAITEDEIIKNDYHDQKQEEEFDIKLTNYKNPASFTVEFDYETKAATLSQSSIDKLSLRLNREPNVVTARISLLGRLHVRFLSLELAQPQKSSAASLTNNILNRVHALHNCSGCRSVIVSDMCVVAESKDDVANYFHAHNPHSLHNLHDERTECGGGGDIMRPNGAGRISRISPGGTNGGGGKRIKGGGGPINGGGKNGGGGKRPIKGKLGASICNGEGAPTISSPTPVEATFDPKKRNFLFASQTHAPQYK</sequence>
<accession>A0A1A9ZNA8</accession>
<dbReference type="AlphaFoldDB" id="A0A1A9ZNA8"/>
<feature type="compositionally biased region" description="Gly residues" evidence="1">
    <location>
        <begin position="183"/>
        <end position="210"/>
    </location>
</feature>
<evidence type="ECO:0000313" key="2">
    <source>
        <dbReference type="EnsemblMetazoa" id="GPAI019958-PA"/>
    </source>
</evidence>
<dbReference type="Proteomes" id="UP000092445">
    <property type="component" value="Unassembled WGS sequence"/>
</dbReference>
<dbReference type="VEuPathDB" id="VectorBase:GPAI019958"/>
<organism evidence="2 3">
    <name type="scientific">Glossina pallidipes</name>
    <name type="common">Tsetse fly</name>
    <dbReference type="NCBI Taxonomy" id="7398"/>
    <lineage>
        <taxon>Eukaryota</taxon>
        <taxon>Metazoa</taxon>
        <taxon>Ecdysozoa</taxon>
        <taxon>Arthropoda</taxon>
        <taxon>Hexapoda</taxon>
        <taxon>Insecta</taxon>
        <taxon>Pterygota</taxon>
        <taxon>Neoptera</taxon>
        <taxon>Endopterygota</taxon>
        <taxon>Diptera</taxon>
        <taxon>Brachycera</taxon>
        <taxon>Muscomorpha</taxon>
        <taxon>Hippoboscoidea</taxon>
        <taxon>Glossinidae</taxon>
        <taxon>Glossina</taxon>
    </lineage>
</organism>
<reference evidence="2" key="2">
    <citation type="submission" date="2020-05" db="UniProtKB">
        <authorList>
            <consortium name="EnsemblMetazoa"/>
        </authorList>
    </citation>
    <scope>IDENTIFICATION</scope>
    <source>
        <strain evidence="2">IAEA</strain>
    </source>
</reference>